<dbReference type="PANTHER" id="PTHR42648">
    <property type="entry name" value="TRANSPOSASE, PUTATIVE-RELATED"/>
    <property type="match status" value="1"/>
</dbReference>
<dbReference type="InterPro" id="IPR012337">
    <property type="entry name" value="RNaseH-like_sf"/>
</dbReference>
<dbReference type="InterPro" id="IPR036397">
    <property type="entry name" value="RNaseH_sf"/>
</dbReference>
<dbReference type="PANTHER" id="PTHR42648:SF21">
    <property type="entry name" value="CYSTEINE-RICH RLK (RECEPTOR-LIKE PROTEIN KINASE) 8"/>
    <property type="match status" value="1"/>
</dbReference>
<organism evidence="2 3">
    <name type="scientific">Escallonia rubra</name>
    <dbReference type="NCBI Taxonomy" id="112253"/>
    <lineage>
        <taxon>Eukaryota</taxon>
        <taxon>Viridiplantae</taxon>
        <taxon>Streptophyta</taxon>
        <taxon>Embryophyta</taxon>
        <taxon>Tracheophyta</taxon>
        <taxon>Spermatophyta</taxon>
        <taxon>Magnoliopsida</taxon>
        <taxon>eudicotyledons</taxon>
        <taxon>Gunneridae</taxon>
        <taxon>Pentapetalae</taxon>
        <taxon>asterids</taxon>
        <taxon>campanulids</taxon>
        <taxon>Escalloniales</taxon>
        <taxon>Escalloniaceae</taxon>
        <taxon>Escallonia</taxon>
    </lineage>
</organism>
<dbReference type="GO" id="GO:0003676">
    <property type="term" value="F:nucleic acid binding"/>
    <property type="evidence" value="ECO:0007669"/>
    <property type="project" value="InterPro"/>
</dbReference>
<sequence>MGCSGEIQQINHIKEITVIGTNKTANSNSRDFKEKKFKSRKALLTWDDSDESDKEGSEDEDVAQLCFMANDDDPKHNDIWLWHRRLGHVHMDLIKKLLSKDLVRGLPNLRFIKDRVCDACQYGKQSKTSFQAKNVVSTSRPLQLLHLDLFCPTRNASLGEKFYAFVIVDDFSRYTWVLCLSRKDEAFEPNFSKQLQNEKELRLVEIRSDHGD</sequence>
<proteinExistence type="predicted"/>
<dbReference type="AlphaFoldDB" id="A0AA88RLI1"/>
<dbReference type="Pfam" id="PF13976">
    <property type="entry name" value="gag_pre-integrs"/>
    <property type="match status" value="1"/>
</dbReference>
<dbReference type="SUPFAM" id="SSF53098">
    <property type="entry name" value="Ribonuclease H-like"/>
    <property type="match status" value="1"/>
</dbReference>
<feature type="domain" description="Integrase catalytic" evidence="1">
    <location>
        <begin position="137"/>
        <end position="212"/>
    </location>
</feature>
<dbReference type="InterPro" id="IPR025724">
    <property type="entry name" value="GAG-pre-integrase_dom"/>
</dbReference>
<dbReference type="EMBL" id="JAVXUO010001186">
    <property type="protein sequence ID" value="KAK2985161.1"/>
    <property type="molecule type" value="Genomic_DNA"/>
</dbReference>
<accession>A0AA88RLI1</accession>
<comment type="caution">
    <text evidence="2">The sequence shown here is derived from an EMBL/GenBank/DDBJ whole genome shotgun (WGS) entry which is preliminary data.</text>
</comment>
<dbReference type="InterPro" id="IPR039537">
    <property type="entry name" value="Retrotran_Ty1/copia-like"/>
</dbReference>
<reference evidence="2" key="1">
    <citation type="submission" date="2022-12" db="EMBL/GenBank/DDBJ databases">
        <title>Draft genome assemblies for two species of Escallonia (Escalloniales).</title>
        <authorList>
            <person name="Chanderbali A."/>
            <person name="Dervinis C."/>
            <person name="Anghel I."/>
            <person name="Soltis D."/>
            <person name="Soltis P."/>
            <person name="Zapata F."/>
        </authorList>
    </citation>
    <scope>NUCLEOTIDE SEQUENCE</scope>
    <source>
        <strain evidence="2">UCBG92.1500</strain>
        <tissue evidence="2">Leaf</tissue>
    </source>
</reference>
<dbReference type="InterPro" id="IPR001584">
    <property type="entry name" value="Integrase_cat-core"/>
</dbReference>
<dbReference type="Gene3D" id="3.30.420.10">
    <property type="entry name" value="Ribonuclease H-like superfamily/Ribonuclease H"/>
    <property type="match status" value="1"/>
</dbReference>
<dbReference type="Proteomes" id="UP001187471">
    <property type="component" value="Unassembled WGS sequence"/>
</dbReference>
<evidence type="ECO:0000313" key="2">
    <source>
        <dbReference type="EMBL" id="KAK2985161.1"/>
    </source>
</evidence>
<gene>
    <name evidence="2" type="ORF">RJ640_011982</name>
</gene>
<dbReference type="GO" id="GO:0015074">
    <property type="term" value="P:DNA integration"/>
    <property type="evidence" value="ECO:0007669"/>
    <property type="project" value="InterPro"/>
</dbReference>
<evidence type="ECO:0000313" key="3">
    <source>
        <dbReference type="Proteomes" id="UP001187471"/>
    </source>
</evidence>
<protein>
    <recommendedName>
        <fullName evidence="1">Integrase catalytic domain-containing protein</fullName>
    </recommendedName>
</protein>
<name>A0AA88RLI1_9ASTE</name>
<dbReference type="PROSITE" id="PS50994">
    <property type="entry name" value="INTEGRASE"/>
    <property type="match status" value="1"/>
</dbReference>
<keyword evidence="3" id="KW-1185">Reference proteome</keyword>
<evidence type="ECO:0000259" key="1">
    <source>
        <dbReference type="PROSITE" id="PS50994"/>
    </source>
</evidence>